<dbReference type="Proteomes" id="UP001445335">
    <property type="component" value="Unassembled WGS sequence"/>
</dbReference>
<comment type="caution">
    <text evidence="1">The sequence shown here is derived from an EMBL/GenBank/DDBJ whole genome shotgun (WGS) entry which is preliminary data.</text>
</comment>
<dbReference type="PROSITE" id="PS51257">
    <property type="entry name" value="PROKAR_LIPOPROTEIN"/>
    <property type="match status" value="1"/>
</dbReference>
<proteinExistence type="predicted"/>
<dbReference type="EMBL" id="JALJOU010000061">
    <property type="protein sequence ID" value="KAK9826889.1"/>
    <property type="molecule type" value="Genomic_DNA"/>
</dbReference>
<name>A0AAW1QZF9_9CHLO</name>
<reference evidence="1 2" key="1">
    <citation type="journal article" date="2024" name="Nat. Commun.">
        <title>Phylogenomics reveals the evolutionary origins of lichenization in chlorophyte algae.</title>
        <authorList>
            <person name="Puginier C."/>
            <person name="Libourel C."/>
            <person name="Otte J."/>
            <person name="Skaloud P."/>
            <person name="Haon M."/>
            <person name="Grisel S."/>
            <person name="Petersen M."/>
            <person name="Berrin J.G."/>
            <person name="Delaux P.M."/>
            <person name="Dal Grande F."/>
            <person name="Keller J."/>
        </authorList>
    </citation>
    <scope>NUCLEOTIDE SEQUENCE [LARGE SCALE GENOMIC DNA]</scope>
    <source>
        <strain evidence="1 2">SAG 245.80</strain>
    </source>
</reference>
<evidence type="ECO:0000313" key="1">
    <source>
        <dbReference type="EMBL" id="KAK9826889.1"/>
    </source>
</evidence>
<dbReference type="AlphaFoldDB" id="A0AAW1QZF9"/>
<evidence type="ECO:0000313" key="2">
    <source>
        <dbReference type="Proteomes" id="UP001445335"/>
    </source>
</evidence>
<gene>
    <name evidence="1" type="ORF">WJX81_005337</name>
</gene>
<accession>A0AAW1QZF9</accession>
<protein>
    <submittedName>
        <fullName evidence="1">Uncharacterized protein</fullName>
    </submittedName>
</protein>
<organism evidence="1 2">
    <name type="scientific">Elliptochloris bilobata</name>
    <dbReference type="NCBI Taxonomy" id="381761"/>
    <lineage>
        <taxon>Eukaryota</taxon>
        <taxon>Viridiplantae</taxon>
        <taxon>Chlorophyta</taxon>
        <taxon>core chlorophytes</taxon>
        <taxon>Trebouxiophyceae</taxon>
        <taxon>Trebouxiophyceae incertae sedis</taxon>
        <taxon>Elliptochloris clade</taxon>
        <taxon>Elliptochloris</taxon>
    </lineage>
</organism>
<keyword evidence="2" id="KW-1185">Reference proteome</keyword>
<sequence length="79" mass="8199">MLGQRLAHQPGGAAGDVALTSLTSVALPGLILACLECRQRTFCLRQAGLSTPALPPFFQHVQRAAEQLGLGSWGTAAAE</sequence>